<organism evidence="4 5">
    <name type="scientific">Micromonospora ureilytica</name>
    <dbReference type="NCBI Taxonomy" id="709868"/>
    <lineage>
        <taxon>Bacteria</taxon>
        <taxon>Bacillati</taxon>
        <taxon>Actinomycetota</taxon>
        <taxon>Actinomycetes</taxon>
        <taxon>Micromonosporales</taxon>
        <taxon>Micromonosporaceae</taxon>
        <taxon>Micromonospora</taxon>
    </lineage>
</organism>
<feature type="region of interest" description="Disordered" evidence="1">
    <location>
        <begin position="244"/>
        <end position="265"/>
    </location>
</feature>
<feature type="transmembrane region" description="Helical" evidence="2">
    <location>
        <begin position="189"/>
        <end position="211"/>
    </location>
</feature>
<comment type="caution">
    <text evidence="4">The sequence shown here is derived from an EMBL/GenBank/DDBJ whole genome shotgun (WGS) entry which is preliminary data.</text>
</comment>
<reference evidence="4 5" key="1">
    <citation type="submission" date="2018-04" db="EMBL/GenBank/DDBJ databases">
        <title>Micromonosporas from Atacama Desert.</title>
        <authorList>
            <person name="Carro L."/>
            <person name="Klenk H.-P."/>
            <person name="Goodfellow M."/>
        </authorList>
    </citation>
    <scope>NUCLEOTIDE SEQUENCE [LARGE SCALE GENOMIC DNA]</scope>
    <source>
        <strain evidence="4 5">LB19</strain>
    </source>
</reference>
<dbReference type="InterPro" id="IPR000326">
    <property type="entry name" value="PAP2/HPO"/>
</dbReference>
<dbReference type="Proteomes" id="UP000278981">
    <property type="component" value="Unassembled WGS sequence"/>
</dbReference>
<accession>A0A3N9Y0D4</accession>
<keyword evidence="2" id="KW-0812">Transmembrane</keyword>
<evidence type="ECO:0000256" key="1">
    <source>
        <dbReference type="SAM" id="MobiDB-lite"/>
    </source>
</evidence>
<dbReference type="Gene3D" id="1.20.144.10">
    <property type="entry name" value="Phosphatidic acid phosphatase type 2/haloperoxidase"/>
    <property type="match status" value="1"/>
</dbReference>
<evidence type="ECO:0000313" key="4">
    <source>
        <dbReference type="EMBL" id="RQX18755.1"/>
    </source>
</evidence>
<sequence>MSTHRPPVLARTGQPSWRQRRFDRDQALGLRLTLAAAAAFLVLVPFALLTLLVLGTWAPLHRVDTAVTDALHGYAQDHPAWVVLMRVWTEVFAPMPLRAVALLLVVWLLRRGARRLALWAATTMVVGGLVGPLLKLLVGRDRPELLDPVARAAGYSFPSGHALNATLAAGVLLLVLLPYAGRGAARGALWVAAVLLTVVTGLSRVTLGVHFTSDVVGGWLLGVAVVAATSAAFTSWRADTGLRPVRSTRDGVAPEVEHPGSGLRS</sequence>
<feature type="transmembrane region" description="Helical" evidence="2">
    <location>
        <begin position="116"/>
        <end position="138"/>
    </location>
</feature>
<dbReference type="SMART" id="SM00014">
    <property type="entry name" value="acidPPc"/>
    <property type="match status" value="1"/>
</dbReference>
<proteinExistence type="predicted"/>
<gene>
    <name evidence="4" type="ORF">DDE19_06715</name>
</gene>
<dbReference type="RefSeq" id="WP_124817192.1">
    <property type="nucleotide sequence ID" value="NZ_QDGB01000183.1"/>
</dbReference>
<dbReference type="SUPFAM" id="SSF48317">
    <property type="entry name" value="Acid phosphatase/Vanadium-dependent haloperoxidase"/>
    <property type="match status" value="1"/>
</dbReference>
<dbReference type="PANTHER" id="PTHR14969:SF13">
    <property type="entry name" value="AT30094P"/>
    <property type="match status" value="1"/>
</dbReference>
<dbReference type="CDD" id="cd03392">
    <property type="entry name" value="PAP2_like_2"/>
    <property type="match status" value="1"/>
</dbReference>
<feature type="transmembrane region" description="Helical" evidence="2">
    <location>
        <begin position="28"/>
        <end position="54"/>
    </location>
</feature>
<keyword evidence="2" id="KW-1133">Transmembrane helix</keyword>
<dbReference type="EMBL" id="QDGB01000183">
    <property type="protein sequence ID" value="RQX18755.1"/>
    <property type="molecule type" value="Genomic_DNA"/>
</dbReference>
<feature type="transmembrane region" description="Helical" evidence="2">
    <location>
        <begin position="158"/>
        <end position="177"/>
    </location>
</feature>
<feature type="transmembrane region" description="Helical" evidence="2">
    <location>
        <begin position="217"/>
        <end position="236"/>
    </location>
</feature>
<dbReference type="OrthoDB" id="5289372at2"/>
<name>A0A3N9Y0D4_9ACTN</name>
<evidence type="ECO:0000256" key="2">
    <source>
        <dbReference type="SAM" id="Phobius"/>
    </source>
</evidence>
<dbReference type="InterPro" id="IPR036938">
    <property type="entry name" value="PAP2/HPO_sf"/>
</dbReference>
<dbReference type="AlphaFoldDB" id="A0A3N9Y0D4"/>
<keyword evidence="2" id="KW-0472">Membrane</keyword>
<feature type="domain" description="Phosphatidic acid phosphatase type 2/haloperoxidase" evidence="3">
    <location>
        <begin position="116"/>
        <end position="230"/>
    </location>
</feature>
<protein>
    <submittedName>
        <fullName evidence="4">PA-phosphatase</fullName>
    </submittedName>
</protein>
<dbReference type="PANTHER" id="PTHR14969">
    <property type="entry name" value="SPHINGOSINE-1-PHOSPHATE PHOSPHOHYDROLASE"/>
    <property type="match status" value="1"/>
</dbReference>
<feature type="transmembrane region" description="Helical" evidence="2">
    <location>
        <begin position="91"/>
        <end position="109"/>
    </location>
</feature>
<evidence type="ECO:0000259" key="3">
    <source>
        <dbReference type="SMART" id="SM00014"/>
    </source>
</evidence>
<dbReference type="Pfam" id="PF01569">
    <property type="entry name" value="PAP2"/>
    <property type="match status" value="1"/>
</dbReference>
<evidence type="ECO:0000313" key="5">
    <source>
        <dbReference type="Proteomes" id="UP000278981"/>
    </source>
</evidence>